<dbReference type="PANTHER" id="PTHR13743">
    <property type="entry name" value="BEIGE/BEACH-RELATED"/>
    <property type="match status" value="1"/>
</dbReference>
<dbReference type="PROSITE" id="PS51783">
    <property type="entry name" value="PH_BEACH"/>
    <property type="match status" value="1"/>
</dbReference>
<dbReference type="GO" id="GO:0005829">
    <property type="term" value="C:cytosol"/>
    <property type="evidence" value="ECO:0007669"/>
    <property type="project" value="TreeGrafter"/>
</dbReference>
<accession>A0A8C2PY41</accession>
<dbReference type="Pfam" id="PF15787">
    <property type="entry name" value="DUF4704"/>
    <property type="match status" value="1"/>
</dbReference>
<organism evidence="8 9">
    <name type="scientific">Cyprinus carpio</name>
    <name type="common">Common carp</name>
    <dbReference type="NCBI Taxonomy" id="7962"/>
    <lineage>
        <taxon>Eukaryota</taxon>
        <taxon>Metazoa</taxon>
        <taxon>Chordata</taxon>
        <taxon>Craniata</taxon>
        <taxon>Vertebrata</taxon>
        <taxon>Euteleostomi</taxon>
        <taxon>Actinopterygii</taxon>
        <taxon>Neopterygii</taxon>
        <taxon>Teleostei</taxon>
        <taxon>Ostariophysi</taxon>
        <taxon>Cypriniformes</taxon>
        <taxon>Cyprinidae</taxon>
        <taxon>Cyprininae</taxon>
        <taxon>Cyprinus</taxon>
    </lineage>
</organism>
<evidence type="ECO:0000259" key="6">
    <source>
        <dbReference type="PROSITE" id="PS50197"/>
    </source>
</evidence>
<feature type="domain" description="BEACH" evidence="6">
    <location>
        <begin position="1928"/>
        <end position="2217"/>
    </location>
</feature>
<dbReference type="Pfam" id="PF20425">
    <property type="entry name" value="Neurobeachin"/>
    <property type="match status" value="1"/>
</dbReference>
<dbReference type="SMART" id="SM00320">
    <property type="entry name" value="WD40"/>
    <property type="match status" value="4"/>
</dbReference>
<evidence type="ECO:0000313" key="8">
    <source>
        <dbReference type="Ensembl" id="ENSCCRP00020091621.1"/>
    </source>
</evidence>
<dbReference type="PANTHER" id="PTHR13743:SF64">
    <property type="entry name" value="LIPOPOLYSACCHARIDE-RESPONSIVE AND BEIGE-LIKE ANCHOR PROTEIN"/>
    <property type="match status" value="1"/>
</dbReference>
<feature type="compositionally biased region" description="Basic and acidic residues" evidence="5">
    <location>
        <begin position="1022"/>
        <end position="1057"/>
    </location>
</feature>
<feature type="compositionally biased region" description="Basic and acidic residues" evidence="5">
    <location>
        <begin position="1417"/>
        <end position="1427"/>
    </location>
</feature>
<dbReference type="Gene3D" id="1.25.10.10">
    <property type="entry name" value="Leucine-rich Repeat Variant"/>
    <property type="match status" value="1"/>
</dbReference>
<evidence type="ECO:0000259" key="7">
    <source>
        <dbReference type="PROSITE" id="PS51783"/>
    </source>
</evidence>
<protein>
    <submittedName>
        <fullName evidence="8">LPS-responsive vesicle trafficking, beach and anchor containing</fullName>
    </submittedName>
</protein>
<dbReference type="InterPro" id="IPR000409">
    <property type="entry name" value="BEACH_dom"/>
</dbReference>
<dbReference type="InterPro" id="IPR011989">
    <property type="entry name" value="ARM-like"/>
</dbReference>
<sequence>MASAGDSAGGIPVRGIRMKFAVLAGLLEAGEVSNRDIVETIFNLLVGGQFDLEMNFIIQETESIFCMVELLDKCDSTCQAEVWSMFTAILKKSLRNLLACTEIGLIQLVLQRIDRADPMIADLMVDMLGVLASYSITVKELKLFFSKLKGEQGQWPPHAVKLLSVLKCMAQRNGPDSFFSFPGKSAAAIALPPIAKWPYQNGFTFHTWLRLDPINNINVDKDKPYLYCFRTSKSLGYSAHFVGGCLIVTSLKSKAKGFQHCVKYDFKPQKWYMVTIVHIYNRWKNSEISCYVNGELASYGEITWFVNTSDTFDKCFLGSSETADANRVFCGQMGAVYLFSEALSAAQILAIYQLGPGYKGTFKHKAESDLLFAEHHKMLLYDGKLSASIAFTSNPRATDAQLCLESSPKDNASIFVHSPHALMLQDVKAVVTHSVQSAIHSIGGVQVLFPLFAQLDFLQHSGDELDTSVCCTLLSFVMELLKGSVAMQEQVLACKGFLVIGYALEKSSKVHVTRPVLDIVLAFARYLSNLPTGVLLLKQLCDHILFNPTIWIHAPAKVQLVLYTYLATEFISTVTIYNAIRRVGTVLQIMHTLKYFYWVVNPLDRSGITPKGLDGPRPNQKEIHSLRAFLLLFVKQLIMKDDNLMDVLQLLVALMSEHPGSMVQAFDQRNGIRVIFKLLASKSEGIRVQALKVLGYFLKYLSPKVKSEVMLAHGLFSLLTERLMLHSNQFTVTTYNVLFEILTEQICTQVIHKQHPDPDSTVKIQNPQILKVIAAVLKNASPGAESMEVRRIFLSDMIKLFNNSRENRRSLLQCSVWQEWMLSLCFINPKNSEEQKITEMVYAIFRILLYHAIKYEWGGWRVWVDTLSITHSKVRTQTVEADITMTEGRVNEKEKADMSVTNDDVDNTQTATDKDAKVETEAAKISDEDDGKTSTADTVLNVQVEDKEKGPGDSSPEAVKEARVEETSEASANQETSKTGASIMNEDSTDVSSVSNFVKVSDDSTEESSFVSATAGETDDNGAEKQDDGKEKEKKPETKKDEKPLQNEKVEETKDEPPPMVEVDLNQSASIDEPKLHTETTAGHGAVETEQTPEVLLTDSSKVSMAVASPCTESISQDPGTNQDTLKAAGTETSATKTKEIKIARLDVSSVASDTERLELKDTSTTVSFFHNLFYNFMISFLTSPHSHSTKTVMDFVNSSENVVFVHNTVHLVSQVVDNLIMACGGILPLLSAATSSTHELENIEPLISLVDVLIFASSLNFTEIEAEKNMSSGGILRQCLRLVCAMAVRNCLECQQHTLGKSGAESSRGQQSLLGAAKSIPAQSPVDIVTGGMSPISDLDRLLQDMDINRLRAVVFRDIEDSKQAQFLALAVVYFISVLMVSKYRDILEPHNDKRHAQRSQSGLMCSDLENGLSPHRRDSSIEDGKTSVITEAQTGPDAVSESLSTLSSEVRRGQDDTDRDSKGKNVNVKDILRSLVSAPSDDIIVDPSLIPPGFLGAVANASHDQSIQFHSFDSISIIITCACFSLMHPCFVWRLCIWVMSCLLVVFSAGGTSTSSNLPSVPALSPMTQSSAPNMSISERLEHALEKAAPLLREIFVDFEWQNSIQKNAGLAFIELVNEGRLLSQTMKDHLVRVANEAEFILSRQRAEDIHKHAEFESQCAQYAAEKRDEEKMCDHLIRAAKYRDHVTSTQLIQKIVNILTDKHGAWGCSAFSRPREFWRLDYWEDDLRRRRRFIRNPFGSTHSEATLKAAAEHAPEEDVLKGKQSIRGSVLGKQNSESELLLEDDDTLSSLEEKDLENLTGPVNLSTSAQLVAPAVVVKGTLSITALELYFEVDEEDPSFKNIDPKILAYTEGLHGKWQFTEIRAVFSRRYLLQNTALEVFMANRTAVMFNFPDAATVKKVVHCLPRVGVGTNFGLPQTRRISLATPKQLYKASNMTQRWQRREISNFEYLMFLNTISGRTYNDLNQYPVFPWVITNYDSEDLDLTLPSNYRDLSKPIGALNPKRAAFFSERFESWEDEQVPKFHYGTHYSTSSFTQMWLLRTEPFTTFFLNFQGGKFDHADRTFSSVSRAWRNCQRDTSDVKELIPEFYYLPEIFVNSNNYNLGVMDDGTVVSDVELPPWAKSPEEFVRINRLALESEFVSCQLHQWIDLIFGYKQQGPEAVRALNVFYYLTYEGAVNLSSISDPMLREAVESQIRSFGQTPCQLLIEPHPPRSSAMQVTPLMFTEQMQQDVIMVLKFPSNSPVTHVAANTQSGLTNQAVITVTANRLFAVNKWHGLTGEQEQSDSKVFVHIPTASHSAVSGFIPVLCVLTGKLTQIVFGHLDVVTCLARSESYIGGDCYVLSGSRDATLLLWYWNGKHSSIGENPGTEFVTPRAVLTGHDCEVTCASVCAELGLVISGCREGPCLVHSMNGDLLRTLEGPDGCVRPRLVLSSTEGHCVIYYDKGHFCVFSINGKLLGHMEVEDNIKAMLLSKDGQYLLSGGDAGVLSVWQIHDLKQLFTYPGCDAGIRSMAMSHDQRCIITGMASGSIVLFYNDFNRWHHEYQTRY</sequence>
<dbReference type="Ensembl" id="ENSCCRT00020100122.1">
    <property type="protein sequence ID" value="ENSCCRP00020091621.1"/>
    <property type="gene ID" value="ENSCCRG00020041848.1"/>
</dbReference>
<evidence type="ECO:0000313" key="9">
    <source>
        <dbReference type="Proteomes" id="UP000694701"/>
    </source>
</evidence>
<keyword evidence="4" id="KW-0472">Membrane</keyword>
<feature type="compositionally biased region" description="Polar residues" evidence="5">
    <location>
        <begin position="969"/>
        <end position="998"/>
    </location>
</feature>
<dbReference type="Gene3D" id="1.10.1540.10">
    <property type="entry name" value="BEACH domain"/>
    <property type="match status" value="1"/>
</dbReference>
<dbReference type="Proteomes" id="UP000694701">
    <property type="component" value="Unplaced"/>
</dbReference>
<dbReference type="InterPro" id="IPR050865">
    <property type="entry name" value="BEACH_Domain"/>
</dbReference>
<dbReference type="InterPro" id="IPR031570">
    <property type="entry name" value="NBEA/BDCP_DUF4704"/>
</dbReference>
<feature type="compositionally biased region" description="Low complexity" evidence="5">
    <location>
        <begin position="1441"/>
        <end position="1450"/>
    </location>
</feature>
<feature type="domain" description="BEACH-type PH" evidence="7">
    <location>
        <begin position="1801"/>
        <end position="1909"/>
    </location>
</feature>
<evidence type="ECO:0000256" key="3">
    <source>
        <dbReference type="ARBA" id="ARBA00022737"/>
    </source>
</evidence>
<dbReference type="InterPro" id="IPR046851">
    <property type="entry name" value="NBCH_WD40"/>
</dbReference>
<dbReference type="SUPFAM" id="SSF50978">
    <property type="entry name" value="WD40 repeat-like"/>
    <property type="match status" value="1"/>
</dbReference>
<dbReference type="Pfam" id="PF13385">
    <property type="entry name" value="Laminin_G_3"/>
    <property type="match status" value="1"/>
</dbReference>
<feature type="compositionally biased region" description="Basic and acidic residues" evidence="5">
    <location>
        <begin position="1451"/>
        <end position="1465"/>
    </location>
</feature>
<dbReference type="CDD" id="cd01201">
    <property type="entry name" value="PH_BEACH"/>
    <property type="match status" value="1"/>
</dbReference>
<keyword evidence="2" id="KW-0853">WD repeat</keyword>
<dbReference type="CDD" id="cd06071">
    <property type="entry name" value="Beach"/>
    <property type="match status" value="1"/>
</dbReference>
<dbReference type="InterPro" id="IPR023362">
    <property type="entry name" value="PH-BEACH_dom"/>
</dbReference>
<dbReference type="GO" id="GO:0008104">
    <property type="term" value="P:intracellular protein localization"/>
    <property type="evidence" value="ECO:0007669"/>
    <property type="project" value="TreeGrafter"/>
</dbReference>
<name>A0A8C2PY41_CYPCA</name>
<dbReference type="FunFam" id="2.30.29.30:FF:000059">
    <property type="entry name" value="neurobeachin isoform X1"/>
    <property type="match status" value="1"/>
</dbReference>
<dbReference type="FunFam" id="2.60.120.200:FF:000010">
    <property type="entry name" value="neurobeachin isoform X2"/>
    <property type="match status" value="1"/>
</dbReference>
<dbReference type="GO" id="GO:0016020">
    <property type="term" value="C:membrane"/>
    <property type="evidence" value="ECO:0007669"/>
    <property type="project" value="UniProtKB-SubCell"/>
</dbReference>
<dbReference type="Gene3D" id="2.130.10.10">
    <property type="entry name" value="YVTN repeat-like/Quinoprotein amine dehydrogenase"/>
    <property type="match status" value="1"/>
</dbReference>
<dbReference type="InterPro" id="IPR011993">
    <property type="entry name" value="PH-like_dom_sf"/>
</dbReference>
<feature type="region of interest" description="Disordered" evidence="5">
    <location>
        <begin position="1393"/>
        <end position="1466"/>
    </location>
</feature>
<feature type="compositionally biased region" description="Polar residues" evidence="5">
    <location>
        <begin position="899"/>
        <end position="911"/>
    </location>
</feature>
<evidence type="ECO:0000256" key="2">
    <source>
        <dbReference type="ARBA" id="ARBA00022574"/>
    </source>
</evidence>
<dbReference type="Gene3D" id="2.60.120.200">
    <property type="match status" value="1"/>
</dbReference>
<feature type="compositionally biased region" description="Basic and acidic residues" evidence="5">
    <location>
        <begin position="912"/>
        <end position="926"/>
    </location>
</feature>
<dbReference type="Pfam" id="PF06469">
    <property type="entry name" value="DUF1088"/>
    <property type="match status" value="1"/>
</dbReference>
<dbReference type="InterPro" id="IPR010508">
    <property type="entry name" value="NBEA-like_DUF1088"/>
</dbReference>
<dbReference type="SUPFAM" id="SSF48371">
    <property type="entry name" value="ARM repeat"/>
    <property type="match status" value="1"/>
</dbReference>
<dbReference type="SUPFAM" id="SSF50729">
    <property type="entry name" value="PH domain-like"/>
    <property type="match status" value="1"/>
</dbReference>
<dbReference type="Pfam" id="PF14844">
    <property type="entry name" value="PH_BEACH"/>
    <property type="match status" value="1"/>
</dbReference>
<dbReference type="Pfam" id="PF20426">
    <property type="entry name" value="NBCH_WD40"/>
    <property type="match status" value="1"/>
</dbReference>
<reference evidence="8" key="1">
    <citation type="submission" date="2025-08" db="UniProtKB">
        <authorList>
            <consortium name="Ensembl"/>
        </authorList>
    </citation>
    <scope>IDENTIFICATION</scope>
</reference>
<dbReference type="InterPro" id="IPR015943">
    <property type="entry name" value="WD40/YVTN_repeat-like_dom_sf"/>
</dbReference>
<evidence type="ECO:0000256" key="1">
    <source>
        <dbReference type="ARBA" id="ARBA00004370"/>
    </source>
</evidence>
<evidence type="ECO:0000256" key="5">
    <source>
        <dbReference type="SAM" id="MobiDB-lite"/>
    </source>
</evidence>
<evidence type="ECO:0000256" key="4">
    <source>
        <dbReference type="ARBA" id="ARBA00023136"/>
    </source>
</evidence>
<dbReference type="InterPro" id="IPR046852">
    <property type="entry name" value="Neurobeachin_a-sol"/>
</dbReference>
<dbReference type="SMART" id="SM01026">
    <property type="entry name" value="Beach"/>
    <property type="match status" value="1"/>
</dbReference>
<dbReference type="InterPro" id="IPR036322">
    <property type="entry name" value="WD40_repeat_dom_sf"/>
</dbReference>
<comment type="subcellular location">
    <subcellularLocation>
        <location evidence="1">Membrane</location>
    </subcellularLocation>
</comment>
<dbReference type="SUPFAM" id="SSF81837">
    <property type="entry name" value="BEACH domain"/>
    <property type="match status" value="1"/>
</dbReference>
<dbReference type="FunFam" id="1.10.1540.10:FF:000001">
    <property type="entry name" value="neurobeachin isoform X1"/>
    <property type="match status" value="1"/>
</dbReference>
<keyword evidence="3" id="KW-0677">Repeat</keyword>
<feature type="region of interest" description="Disordered" evidence="5">
    <location>
        <begin position="891"/>
        <end position="1061"/>
    </location>
</feature>
<dbReference type="Gene3D" id="2.30.29.30">
    <property type="entry name" value="Pleckstrin-homology domain (PH domain)/Phosphotyrosine-binding domain (PTB)"/>
    <property type="match status" value="1"/>
</dbReference>
<dbReference type="Pfam" id="PF02138">
    <property type="entry name" value="Beach"/>
    <property type="match status" value="1"/>
</dbReference>
<dbReference type="InterPro" id="IPR036372">
    <property type="entry name" value="BEACH_dom_sf"/>
</dbReference>
<proteinExistence type="predicted"/>
<dbReference type="GO" id="GO:0019901">
    <property type="term" value="F:protein kinase binding"/>
    <property type="evidence" value="ECO:0007669"/>
    <property type="project" value="TreeGrafter"/>
</dbReference>
<dbReference type="InterPro" id="IPR001680">
    <property type="entry name" value="WD40_rpt"/>
</dbReference>
<dbReference type="PROSITE" id="PS50197">
    <property type="entry name" value="BEACH"/>
    <property type="match status" value="1"/>
</dbReference>
<dbReference type="InterPro" id="IPR013320">
    <property type="entry name" value="ConA-like_dom_sf"/>
</dbReference>
<dbReference type="SUPFAM" id="SSF49899">
    <property type="entry name" value="Concanavalin A-like lectins/glucanases"/>
    <property type="match status" value="1"/>
</dbReference>
<dbReference type="InterPro" id="IPR016024">
    <property type="entry name" value="ARM-type_fold"/>
</dbReference>